<feature type="compositionally biased region" description="Low complexity" evidence="1">
    <location>
        <begin position="32"/>
        <end position="67"/>
    </location>
</feature>
<protein>
    <submittedName>
        <fullName evidence="2">Uncharacterized protein</fullName>
    </submittedName>
</protein>
<dbReference type="Proteomes" id="UP000326198">
    <property type="component" value="Unassembled WGS sequence"/>
</dbReference>
<dbReference type="EMBL" id="ML736244">
    <property type="protein sequence ID" value="KAE8376252.1"/>
    <property type="molecule type" value="Genomic_DNA"/>
</dbReference>
<feature type="compositionally biased region" description="Polar residues" evidence="1">
    <location>
        <begin position="70"/>
        <end position="89"/>
    </location>
</feature>
<gene>
    <name evidence="2" type="ORF">BDV26DRAFT_294283</name>
</gene>
<feature type="region of interest" description="Disordered" evidence="1">
    <location>
        <begin position="20"/>
        <end position="137"/>
    </location>
</feature>
<reference evidence="2 3" key="1">
    <citation type="submission" date="2019-04" db="EMBL/GenBank/DDBJ databases">
        <title>Friends and foes A comparative genomics studyof 23 Aspergillus species from section Flavi.</title>
        <authorList>
            <consortium name="DOE Joint Genome Institute"/>
            <person name="Kjaerbolling I."/>
            <person name="Vesth T."/>
            <person name="Frisvad J.C."/>
            <person name="Nybo J.L."/>
            <person name="Theobald S."/>
            <person name="Kildgaard S."/>
            <person name="Isbrandt T."/>
            <person name="Kuo A."/>
            <person name="Sato A."/>
            <person name="Lyhne E.K."/>
            <person name="Kogle M.E."/>
            <person name="Wiebenga A."/>
            <person name="Kun R.S."/>
            <person name="Lubbers R.J."/>
            <person name="Makela M.R."/>
            <person name="Barry K."/>
            <person name="Chovatia M."/>
            <person name="Clum A."/>
            <person name="Daum C."/>
            <person name="Haridas S."/>
            <person name="He G."/>
            <person name="LaButti K."/>
            <person name="Lipzen A."/>
            <person name="Mondo S."/>
            <person name="Riley R."/>
            <person name="Salamov A."/>
            <person name="Simmons B.A."/>
            <person name="Magnuson J.K."/>
            <person name="Henrissat B."/>
            <person name="Mortensen U.H."/>
            <person name="Larsen T.O."/>
            <person name="Devries R.P."/>
            <person name="Grigoriev I.V."/>
            <person name="Machida M."/>
            <person name="Baker S.E."/>
            <person name="Andersen M.R."/>
        </authorList>
    </citation>
    <scope>NUCLEOTIDE SEQUENCE [LARGE SCALE GENOMIC DNA]</scope>
    <source>
        <strain evidence="2 3">IBT 29228</strain>
    </source>
</reference>
<proteinExistence type="predicted"/>
<keyword evidence="3" id="KW-1185">Reference proteome</keyword>
<evidence type="ECO:0000313" key="3">
    <source>
        <dbReference type="Proteomes" id="UP000326198"/>
    </source>
</evidence>
<organism evidence="2 3">
    <name type="scientific">Aspergillus bertholletiae</name>
    <dbReference type="NCBI Taxonomy" id="1226010"/>
    <lineage>
        <taxon>Eukaryota</taxon>
        <taxon>Fungi</taxon>
        <taxon>Dikarya</taxon>
        <taxon>Ascomycota</taxon>
        <taxon>Pezizomycotina</taxon>
        <taxon>Eurotiomycetes</taxon>
        <taxon>Eurotiomycetidae</taxon>
        <taxon>Eurotiales</taxon>
        <taxon>Aspergillaceae</taxon>
        <taxon>Aspergillus</taxon>
        <taxon>Aspergillus subgen. Circumdati</taxon>
    </lineage>
</organism>
<evidence type="ECO:0000313" key="2">
    <source>
        <dbReference type="EMBL" id="KAE8376252.1"/>
    </source>
</evidence>
<sequence>MGGVPLNTFKKIKESLKSIFKKKKKADKDAQAAEQNPEDAAAGEATTDAAATHEASAAESQDAAPAATGLPQSTPGISPGTSIPEQAQNNDHEAPAPTPLPQIPPIETTESAAHAETPAAGLAVETTPAEPTKPEAK</sequence>
<name>A0A5N7B2D1_9EURO</name>
<accession>A0A5N7B2D1</accession>
<dbReference type="AlphaFoldDB" id="A0A5N7B2D1"/>
<evidence type="ECO:0000256" key="1">
    <source>
        <dbReference type="SAM" id="MobiDB-lite"/>
    </source>
</evidence>